<dbReference type="InterPro" id="IPR004170">
    <property type="entry name" value="WWE_dom"/>
</dbReference>
<keyword evidence="8" id="KW-1185">Reference proteome</keyword>
<feature type="region of interest" description="Disordered" evidence="5">
    <location>
        <begin position="493"/>
        <end position="517"/>
    </location>
</feature>
<dbReference type="PANTHER" id="PTHR45670">
    <property type="entry name" value="E3 UBIQUITIN-PROTEIN LIGASE TRIP12"/>
    <property type="match status" value="1"/>
</dbReference>
<keyword evidence="4" id="KW-0833">Ubl conjugation pathway</keyword>
<dbReference type="Gene3D" id="1.25.10.10">
    <property type="entry name" value="Leucine-rich Repeat Variant"/>
    <property type="match status" value="1"/>
</dbReference>
<dbReference type="PANTHER" id="PTHR45670:SF13">
    <property type="entry name" value="E3 UBIQUITIN-PROTEIN LIGASE TRIP12"/>
    <property type="match status" value="1"/>
</dbReference>
<dbReference type="GO" id="GO:0061630">
    <property type="term" value="F:ubiquitin protein ligase activity"/>
    <property type="evidence" value="ECO:0007669"/>
    <property type="project" value="UniProtKB-UniRule"/>
</dbReference>
<dbReference type="OrthoDB" id="271273at2759"/>
<dbReference type="SUPFAM" id="SSF117839">
    <property type="entry name" value="WWE domain"/>
    <property type="match status" value="1"/>
</dbReference>
<feature type="compositionally biased region" description="Acidic residues" evidence="5">
    <location>
        <begin position="11"/>
        <end position="53"/>
    </location>
</feature>
<sequence length="848" mass="95322">MSDTSNPPPDPDSEDSQMDDENETDLEGEAEEDEDMDREMDGDTEGTEGEGDDDSMHEVEREEAPSERHRIRLDENLMRMVEGLQSTDEQRQAEAADQLAAVLLMANEDTLPPHLPAREMTDALMGMLRKEHNFELMLVAALCLRNLLEAFPRAHSVVDQATPILLHKMRSIECIDIAEQALVTLEDLSRRNHAKAIMINDGISACIEHIDFFPLSSQRLDFRLAANCAAFLSPLHFHLVKQQLPQLSERLFCGQSFLPPFRLHSSFNVLAEDGKCLESICQFFSRLVENAKYDPQKLREIAGKNHRLLVIVQQLLSTHQSSNHLPAPIFFSLLRMVHSMTRSCPDLAAALILLDYHTTLKTLLVKNPSGKEELNTDKNTEELAERPVEQLEDLVALAAELSPSLPSSNIFQIDELAFAQLKSSPPVVWFWKDDSQQWNPFRSEAIPSLERGKTAGANRIVLEMGENVYFLNLDAMTQMNATSGKIRQIKREISRNDGEESNEEIEEEETGKGSGRSCKWTGKWEWGRRADCCQDKEEEQSREGISHMQFFLISATTSGLPSRFSSFAPMSSAVQMTPSAENASTALSIRNIDRIKVWIREQAEQIMQQHFKEEENGSVLEALNQIAKKLSSRNEDGGIDPILQLYNTLKQLHDNGGIASGGGGNEILRGTQAVRHIQTNQIKLTLRRHPDCKDLQEYRREGSSSIKIDGLASVHSIERFLCQKGITQMEGQAEQAAVGAEERNRRRNVGVQIMIDNTPLPSDWSVLQGLVAHVQPPLGQSLGAFLLLRSHQLFYRSVPPSEQTQTPFSANPKVLAKDTAMKCDKAINDKIWKGLKRFCPLLIILTKH</sequence>
<evidence type="ECO:0000256" key="2">
    <source>
        <dbReference type="ARBA" id="ARBA00004906"/>
    </source>
</evidence>
<evidence type="ECO:0000256" key="3">
    <source>
        <dbReference type="ARBA" id="ARBA00022679"/>
    </source>
</evidence>
<feature type="compositionally biased region" description="Acidic residues" evidence="5">
    <location>
        <begin position="499"/>
        <end position="509"/>
    </location>
</feature>
<dbReference type="AlphaFoldDB" id="A0A2A2LL82"/>
<evidence type="ECO:0000313" key="7">
    <source>
        <dbReference type="EMBL" id="PAV86848.1"/>
    </source>
</evidence>
<dbReference type="GO" id="GO:0043161">
    <property type="term" value="P:proteasome-mediated ubiquitin-dependent protein catabolic process"/>
    <property type="evidence" value="ECO:0007669"/>
    <property type="project" value="TreeGrafter"/>
</dbReference>
<dbReference type="PROSITE" id="PS50918">
    <property type="entry name" value="WWE"/>
    <property type="match status" value="1"/>
</dbReference>
<name>A0A2A2LL82_9BILA</name>
<protein>
    <recommendedName>
        <fullName evidence="4">E3 ubiquitin-protein ligase</fullName>
        <ecNumber evidence="4">2.3.2.26</ecNumber>
    </recommendedName>
</protein>
<dbReference type="EMBL" id="LIAE01006628">
    <property type="protein sequence ID" value="PAV86848.1"/>
    <property type="molecule type" value="Genomic_DNA"/>
</dbReference>
<comment type="caution">
    <text evidence="7">The sequence shown here is derived from an EMBL/GenBank/DDBJ whole genome shotgun (WGS) entry which is preliminary data.</text>
</comment>
<dbReference type="InterPro" id="IPR057948">
    <property type="entry name" value="TPR_TRIP12_N"/>
</dbReference>
<dbReference type="SUPFAM" id="SSF48371">
    <property type="entry name" value="ARM repeat"/>
    <property type="match status" value="1"/>
</dbReference>
<dbReference type="InterPro" id="IPR037197">
    <property type="entry name" value="WWE_dom_sf"/>
</dbReference>
<accession>A0A2A2LL82</accession>
<feature type="compositionally biased region" description="Pro residues" evidence="5">
    <location>
        <begin position="1"/>
        <end position="10"/>
    </location>
</feature>
<dbReference type="GO" id="GO:0000209">
    <property type="term" value="P:protein polyubiquitination"/>
    <property type="evidence" value="ECO:0007669"/>
    <property type="project" value="TreeGrafter"/>
</dbReference>
<evidence type="ECO:0000259" key="6">
    <source>
        <dbReference type="PROSITE" id="PS50918"/>
    </source>
</evidence>
<dbReference type="Pfam" id="PF02825">
    <property type="entry name" value="WWE"/>
    <property type="match status" value="1"/>
</dbReference>
<dbReference type="UniPathway" id="UPA00143"/>
<organism evidence="7 8">
    <name type="scientific">Diploscapter pachys</name>
    <dbReference type="NCBI Taxonomy" id="2018661"/>
    <lineage>
        <taxon>Eukaryota</taxon>
        <taxon>Metazoa</taxon>
        <taxon>Ecdysozoa</taxon>
        <taxon>Nematoda</taxon>
        <taxon>Chromadorea</taxon>
        <taxon>Rhabditida</taxon>
        <taxon>Rhabditina</taxon>
        <taxon>Rhabditomorpha</taxon>
        <taxon>Rhabditoidea</taxon>
        <taxon>Rhabditidae</taxon>
        <taxon>Diploscapter</taxon>
    </lineage>
</organism>
<feature type="region of interest" description="Disordered" evidence="5">
    <location>
        <begin position="1"/>
        <end position="74"/>
    </location>
</feature>
<dbReference type="Gene3D" id="3.30.720.50">
    <property type="match status" value="1"/>
</dbReference>
<feature type="domain" description="WWE" evidence="6">
    <location>
        <begin position="415"/>
        <end position="491"/>
    </location>
</feature>
<dbReference type="STRING" id="2018661.A0A2A2LL82"/>
<keyword evidence="3 4" id="KW-0808">Transferase</keyword>
<dbReference type="Proteomes" id="UP000218231">
    <property type="component" value="Unassembled WGS sequence"/>
</dbReference>
<comment type="catalytic activity">
    <reaction evidence="1 4">
        <text>S-ubiquitinyl-[E2 ubiquitin-conjugating enzyme]-L-cysteine + [acceptor protein]-L-lysine = [E2 ubiquitin-conjugating enzyme]-L-cysteine + N(6)-ubiquitinyl-[acceptor protein]-L-lysine.</text>
        <dbReference type="EC" id="2.3.2.26"/>
    </reaction>
</comment>
<dbReference type="Pfam" id="PF25579">
    <property type="entry name" value="TPR_TRIP12_N"/>
    <property type="match status" value="1"/>
</dbReference>
<dbReference type="InterPro" id="IPR016024">
    <property type="entry name" value="ARM-type_fold"/>
</dbReference>
<gene>
    <name evidence="7" type="ORF">WR25_24238</name>
</gene>
<dbReference type="GO" id="GO:0006974">
    <property type="term" value="P:DNA damage response"/>
    <property type="evidence" value="ECO:0007669"/>
    <property type="project" value="TreeGrafter"/>
</dbReference>
<dbReference type="InterPro" id="IPR045322">
    <property type="entry name" value="HECTD1/TRIP12-like"/>
</dbReference>
<evidence type="ECO:0000256" key="4">
    <source>
        <dbReference type="RuleBase" id="RU369009"/>
    </source>
</evidence>
<proteinExistence type="inferred from homology"/>
<reference evidence="7 8" key="1">
    <citation type="journal article" date="2017" name="Curr. Biol.">
        <title>Genome architecture and evolution of a unichromosomal asexual nematode.</title>
        <authorList>
            <person name="Fradin H."/>
            <person name="Zegar C."/>
            <person name="Gutwein M."/>
            <person name="Lucas J."/>
            <person name="Kovtun M."/>
            <person name="Corcoran D."/>
            <person name="Baugh L.R."/>
            <person name="Kiontke K."/>
            <person name="Gunsalus K."/>
            <person name="Fitch D.H."/>
            <person name="Piano F."/>
        </authorList>
    </citation>
    <scope>NUCLEOTIDE SEQUENCE [LARGE SCALE GENOMIC DNA]</scope>
    <source>
        <strain evidence="7">PF1309</strain>
    </source>
</reference>
<comment type="similarity">
    <text evidence="4">Belongs to the UPL family. K-HECT subfamily.</text>
</comment>
<evidence type="ECO:0000256" key="5">
    <source>
        <dbReference type="SAM" id="MobiDB-lite"/>
    </source>
</evidence>
<dbReference type="EC" id="2.3.2.26" evidence="4"/>
<evidence type="ECO:0000313" key="8">
    <source>
        <dbReference type="Proteomes" id="UP000218231"/>
    </source>
</evidence>
<dbReference type="InterPro" id="IPR011989">
    <property type="entry name" value="ARM-like"/>
</dbReference>
<evidence type="ECO:0000256" key="1">
    <source>
        <dbReference type="ARBA" id="ARBA00000885"/>
    </source>
</evidence>
<dbReference type="GO" id="GO:0016607">
    <property type="term" value="C:nuclear speck"/>
    <property type="evidence" value="ECO:0007669"/>
    <property type="project" value="TreeGrafter"/>
</dbReference>
<feature type="compositionally biased region" description="Basic and acidic residues" evidence="5">
    <location>
        <begin position="54"/>
        <end position="74"/>
    </location>
</feature>
<comment type="pathway">
    <text evidence="2 4">Protein modification; protein ubiquitination.</text>
</comment>